<evidence type="ECO:0000256" key="5">
    <source>
        <dbReference type="ARBA" id="ARBA00023125"/>
    </source>
</evidence>
<gene>
    <name evidence="9" type="ORF">XD94_0433</name>
</gene>
<evidence type="ECO:0000256" key="6">
    <source>
        <dbReference type="ARBA" id="ARBA00023163"/>
    </source>
</evidence>
<dbReference type="InterPro" id="IPR036388">
    <property type="entry name" value="WH-like_DNA-bd_sf"/>
</dbReference>
<dbReference type="Gene3D" id="3.30.1490.190">
    <property type="match status" value="1"/>
</dbReference>
<dbReference type="EMBL" id="LGGP01000051">
    <property type="protein sequence ID" value="KUK81521.1"/>
    <property type="molecule type" value="Genomic_DNA"/>
</dbReference>
<dbReference type="Proteomes" id="UP000054092">
    <property type="component" value="Unassembled WGS sequence"/>
</dbReference>
<dbReference type="Pfam" id="PF01475">
    <property type="entry name" value="FUR"/>
    <property type="match status" value="1"/>
</dbReference>
<comment type="caution">
    <text evidence="9">The sequence shown here is derived from an EMBL/GenBank/DDBJ whole genome shotgun (WGS) entry which is preliminary data.</text>
</comment>
<feature type="binding site" evidence="8">
    <location>
        <position position="110"/>
    </location>
    <ligand>
        <name>Fe cation</name>
        <dbReference type="ChEBI" id="CHEBI:24875"/>
    </ligand>
</feature>
<reference evidence="10" key="1">
    <citation type="journal article" date="2015" name="MBio">
        <title>Genome-Resolved Metagenomic Analysis Reveals Roles for Candidate Phyla and Other Microbial Community Members in Biogeochemical Transformations in Oil Reservoirs.</title>
        <authorList>
            <person name="Hu P."/>
            <person name="Tom L."/>
            <person name="Singh A."/>
            <person name="Thomas B.C."/>
            <person name="Baker B.J."/>
            <person name="Piceno Y.M."/>
            <person name="Andersen G.L."/>
            <person name="Banfield J.F."/>
        </authorList>
    </citation>
    <scope>NUCLEOTIDE SEQUENCE [LARGE SCALE GENOMIC DNA]</scope>
</reference>
<dbReference type="AlphaFoldDB" id="A0A117M2Z3"/>
<feature type="binding site" evidence="7">
    <location>
        <position position="78"/>
    </location>
    <ligand>
        <name>Zn(2+)</name>
        <dbReference type="ChEBI" id="CHEBI:29105"/>
    </ligand>
</feature>
<keyword evidence="2" id="KW-0678">Repressor</keyword>
<organism evidence="9 10">
    <name type="scientific">Mesotoga prima</name>
    <dbReference type="NCBI Taxonomy" id="1184387"/>
    <lineage>
        <taxon>Bacteria</taxon>
        <taxon>Thermotogati</taxon>
        <taxon>Thermotogota</taxon>
        <taxon>Thermotogae</taxon>
        <taxon>Kosmotogales</taxon>
        <taxon>Kosmotogaceae</taxon>
        <taxon>Mesotoga</taxon>
    </lineage>
</organism>
<keyword evidence="5" id="KW-0238">DNA-binding</keyword>
<dbReference type="Gene3D" id="1.10.10.10">
    <property type="entry name" value="Winged helix-like DNA-binding domain superfamily/Winged helix DNA-binding domain"/>
    <property type="match status" value="1"/>
</dbReference>
<keyword evidence="6" id="KW-0804">Transcription</keyword>
<keyword evidence="7" id="KW-0479">Metal-binding</keyword>
<dbReference type="GO" id="GO:0003700">
    <property type="term" value="F:DNA-binding transcription factor activity"/>
    <property type="evidence" value="ECO:0007669"/>
    <property type="project" value="InterPro"/>
</dbReference>
<comment type="cofactor">
    <cofactor evidence="7">
        <name>Zn(2+)</name>
        <dbReference type="ChEBI" id="CHEBI:29105"/>
    </cofactor>
    <text evidence="7">Binds 1 zinc ion per subunit.</text>
</comment>
<dbReference type="InterPro" id="IPR036390">
    <property type="entry name" value="WH_DNA-bd_sf"/>
</dbReference>
<evidence type="ECO:0000313" key="9">
    <source>
        <dbReference type="EMBL" id="KUK81521.1"/>
    </source>
</evidence>
<dbReference type="InterPro" id="IPR043135">
    <property type="entry name" value="Fur_C"/>
</dbReference>
<protein>
    <submittedName>
        <fullName evidence="9">Fe2+/Zn2+ uptake regulation protein</fullName>
    </submittedName>
</protein>
<dbReference type="GO" id="GO:0000976">
    <property type="term" value="F:transcription cis-regulatory region binding"/>
    <property type="evidence" value="ECO:0007669"/>
    <property type="project" value="TreeGrafter"/>
</dbReference>
<feature type="binding site" evidence="7">
    <location>
        <position position="121"/>
    </location>
    <ligand>
        <name>Zn(2+)</name>
        <dbReference type="ChEBI" id="CHEBI:29105"/>
    </ligand>
</feature>
<dbReference type="GO" id="GO:0045892">
    <property type="term" value="P:negative regulation of DNA-templated transcription"/>
    <property type="evidence" value="ECO:0007669"/>
    <property type="project" value="TreeGrafter"/>
</dbReference>
<sequence>MKRMTSLRREVLEIIDKSELPLTADSIHEMLDEKPNLSSVYRGLSFLEEEGLIRSISFECETRFYFSSQREPVHFLHCKKCHKTKPFYECFADSFAKRVAENRDFTITNHVFYFIGICGDCRRKIVSDVEEGRL</sequence>
<proteinExistence type="inferred from homology"/>
<dbReference type="PATRIC" id="fig|1184387.3.peg.762"/>
<accession>A0A117M2Z3</accession>
<keyword evidence="8" id="KW-0408">Iron</keyword>
<comment type="cofactor">
    <cofactor evidence="8">
        <name>Mn(2+)</name>
        <dbReference type="ChEBI" id="CHEBI:29035"/>
    </cofactor>
    <cofactor evidence="8">
        <name>Fe(2+)</name>
        <dbReference type="ChEBI" id="CHEBI:29033"/>
    </cofactor>
    <text evidence="8">Binds 1 Mn(2+) or Fe(2+) ion per subunit.</text>
</comment>
<dbReference type="PANTHER" id="PTHR33202">
    <property type="entry name" value="ZINC UPTAKE REGULATION PROTEIN"/>
    <property type="match status" value="1"/>
</dbReference>
<evidence type="ECO:0000256" key="2">
    <source>
        <dbReference type="ARBA" id="ARBA00022491"/>
    </source>
</evidence>
<dbReference type="InterPro" id="IPR002481">
    <property type="entry name" value="FUR"/>
</dbReference>
<feature type="binding site" evidence="7">
    <location>
        <position position="81"/>
    </location>
    <ligand>
        <name>Zn(2+)</name>
        <dbReference type="ChEBI" id="CHEBI:29105"/>
    </ligand>
</feature>
<dbReference type="PANTHER" id="PTHR33202:SF7">
    <property type="entry name" value="FERRIC UPTAKE REGULATION PROTEIN"/>
    <property type="match status" value="1"/>
</dbReference>
<feature type="binding site" evidence="7">
    <location>
        <position position="118"/>
    </location>
    <ligand>
        <name>Zn(2+)</name>
        <dbReference type="ChEBI" id="CHEBI:29105"/>
    </ligand>
</feature>
<evidence type="ECO:0000256" key="1">
    <source>
        <dbReference type="ARBA" id="ARBA00007957"/>
    </source>
</evidence>
<evidence type="ECO:0000256" key="4">
    <source>
        <dbReference type="ARBA" id="ARBA00023015"/>
    </source>
</evidence>
<keyword evidence="4" id="KW-0805">Transcription regulation</keyword>
<dbReference type="CDD" id="cd07153">
    <property type="entry name" value="Fur_like"/>
    <property type="match status" value="1"/>
</dbReference>
<name>A0A117M2Z3_9BACT</name>
<dbReference type="GO" id="GO:1900376">
    <property type="term" value="P:regulation of secondary metabolite biosynthetic process"/>
    <property type="evidence" value="ECO:0007669"/>
    <property type="project" value="TreeGrafter"/>
</dbReference>
<evidence type="ECO:0000313" key="10">
    <source>
        <dbReference type="Proteomes" id="UP000054092"/>
    </source>
</evidence>
<dbReference type="SUPFAM" id="SSF46785">
    <property type="entry name" value="Winged helix' DNA-binding domain"/>
    <property type="match status" value="1"/>
</dbReference>
<keyword evidence="3 7" id="KW-0862">Zinc</keyword>
<evidence type="ECO:0000256" key="7">
    <source>
        <dbReference type="PIRSR" id="PIRSR602481-1"/>
    </source>
</evidence>
<comment type="similarity">
    <text evidence="1">Belongs to the Fur family.</text>
</comment>
<evidence type="ECO:0000256" key="8">
    <source>
        <dbReference type="PIRSR" id="PIRSR602481-2"/>
    </source>
</evidence>
<evidence type="ECO:0000256" key="3">
    <source>
        <dbReference type="ARBA" id="ARBA00022833"/>
    </source>
</evidence>
<dbReference type="GO" id="GO:0008270">
    <property type="term" value="F:zinc ion binding"/>
    <property type="evidence" value="ECO:0007669"/>
    <property type="project" value="TreeGrafter"/>
</dbReference>